<sequence length="72" mass="7530">MATATFGNLSANNNARSGKHAGFGATLRSLFSGFRYDVSGNVLHTAAQLGPEQLKEVGGVQDTETGLVYATR</sequence>
<comment type="caution">
    <text evidence="2">The sequence shown here is derived from an EMBL/GenBank/DDBJ whole genome shotgun (WGS) entry which is preliminary data.</text>
</comment>
<gene>
    <name evidence="2" type="ORF">EV666_11639</name>
</gene>
<keyword evidence="3" id="KW-1185">Reference proteome</keyword>
<proteinExistence type="predicted"/>
<evidence type="ECO:0000256" key="1">
    <source>
        <dbReference type="SAM" id="MobiDB-lite"/>
    </source>
</evidence>
<organism evidence="2 3">
    <name type="scientific">Camelimonas lactis</name>
    <dbReference type="NCBI Taxonomy" id="659006"/>
    <lineage>
        <taxon>Bacteria</taxon>
        <taxon>Pseudomonadati</taxon>
        <taxon>Pseudomonadota</taxon>
        <taxon>Alphaproteobacteria</taxon>
        <taxon>Hyphomicrobiales</taxon>
        <taxon>Chelatococcaceae</taxon>
        <taxon>Camelimonas</taxon>
    </lineage>
</organism>
<dbReference type="RefSeq" id="WP_132010063.1">
    <property type="nucleotide sequence ID" value="NZ_JBHUNN010000002.1"/>
</dbReference>
<protein>
    <submittedName>
        <fullName evidence="2">Uncharacterized protein</fullName>
    </submittedName>
</protein>
<evidence type="ECO:0000313" key="2">
    <source>
        <dbReference type="EMBL" id="TCO10005.1"/>
    </source>
</evidence>
<dbReference type="Proteomes" id="UP000294881">
    <property type="component" value="Unassembled WGS sequence"/>
</dbReference>
<accession>A0A4R2GMK8</accession>
<evidence type="ECO:0000313" key="3">
    <source>
        <dbReference type="Proteomes" id="UP000294881"/>
    </source>
</evidence>
<feature type="region of interest" description="Disordered" evidence="1">
    <location>
        <begin position="1"/>
        <end position="20"/>
    </location>
</feature>
<dbReference type="EMBL" id="SLWL01000016">
    <property type="protein sequence ID" value="TCO10005.1"/>
    <property type="molecule type" value="Genomic_DNA"/>
</dbReference>
<feature type="compositionally biased region" description="Polar residues" evidence="1">
    <location>
        <begin position="1"/>
        <end position="16"/>
    </location>
</feature>
<name>A0A4R2GMK8_9HYPH</name>
<reference evidence="2 3" key="1">
    <citation type="submission" date="2019-03" db="EMBL/GenBank/DDBJ databases">
        <title>Genomic Encyclopedia of Type Strains, Phase IV (KMG-IV): sequencing the most valuable type-strain genomes for metagenomic binning, comparative biology and taxonomic classification.</title>
        <authorList>
            <person name="Goeker M."/>
        </authorList>
    </citation>
    <scope>NUCLEOTIDE SEQUENCE [LARGE SCALE GENOMIC DNA]</scope>
    <source>
        <strain evidence="2 3">DSM 22958</strain>
    </source>
</reference>
<dbReference type="AlphaFoldDB" id="A0A4R2GMK8"/>